<dbReference type="GO" id="GO:0003677">
    <property type="term" value="F:DNA binding"/>
    <property type="evidence" value="ECO:0007669"/>
    <property type="project" value="InterPro"/>
</dbReference>
<keyword evidence="7" id="KW-1185">Reference proteome</keyword>
<dbReference type="PANTHER" id="PTHR13408:SF0">
    <property type="entry name" value="DNA-DIRECTED RNA POLYMERASE III SUBUNIT RPC4"/>
    <property type="match status" value="1"/>
</dbReference>
<keyword evidence="3" id="KW-0804">Transcription</keyword>
<comment type="subcellular location">
    <subcellularLocation>
        <location evidence="1">Nucleus</location>
    </subcellularLocation>
</comment>
<evidence type="ECO:0000313" key="6">
    <source>
        <dbReference type="EMBL" id="PVU98839.1"/>
    </source>
</evidence>
<dbReference type="InterPro" id="IPR007811">
    <property type="entry name" value="RPC4"/>
</dbReference>
<name>A0A2T9Z2P2_9FUNG</name>
<protein>
    <recommendedName>
        <fullName evidence="8">DNA-directed RNA polymerase III subunit RPC4</fullName>
    </recommendedName>
</protein>
<evidence type="ECO:0008006" key="8">
    <source>
        <dbReference type="Google" id="ProtNLM"/>
    </source>
</evidence>
<dbReference type="STRING" id="61424.A0A2T9Z2P2"/>
<evidence type="ECO:0000256" key="3">
    <source>
        <dbReference type="ARBA" id="ARBA00023163"/>
    </source>
</evidence>
<feature type="compositionally biased region" description="Polar residues" evidence="5">
    <location>
        <begin position="94"/>
        <end position="120"/>
    </location>
</feature>
<dbReference type="GO" id="GO:0005666">
    <property type="term" value="C:RNA polymerase III complex"/>
    <property type="evidence" value="ECO:0007669"/>
    <property type="project" value="InterPro"/>
</dbReference>
<keyword evidence="2" id="KW-0240">DNA-directed RNA polymerase</keyword>
<evidence type="ECO:0000313" key="7">
    <source>
        <dbReference type="Proteomes" id="UP000245699"/>
    </source>
</evidence>
<dbReference type="OrthoDB" id="5836119at2759"/>
<feature type="region of interest" description="Disordered" evidence="5">
    <location>
        <begin position="1"/>
        <end position="28"/>
    </location>
</feature>
<feature type="region of interest" description="Disordered" evidence="5">
    <location>
        <begin position="225"/>
        <end position="260"/>
    </location>
</feature>
<evidence type="ECO:0000256" key="4">
    <source>
        <dbReference type="ARBA" id="ARBA00023242"/>
    </source>
</evidence>
<dbReference type="GO" id="GO:0042797">
    <property type="term" value="P:tRNA transcription by RNA polymerase III"/>
    <property type="evidence" value="ECO:0007669"/>
    <property type="project" value="TreeGrafter"/>
</dbReference>
<comment type="caution">
    <text evidence="6">The sequence shown here is derived from an EMBL/GenBank/DDBJ whole genome shotgun (WGS) entry which is preliminary data.</text>
</comment>
<organism evidence="6 7">
    <name type="scientific">Furculomyces boomerangus</name>
    <dbReference type="NCBI Taxonomy" id="61424"/>
    <lineage>
        <taxon>Eukaryota</taxon>
        <taxon>Fungi</taxon>
        <taxon>Fungi incertae sedis</taxon>
        <taxon>Zoopagomycota</taxon>
        <taxon>Kickxellomycotina</taxon>
        <taxon>Harpellomycetes</taxon>
        <taxon>Harpellales</taxon>
        <taxon>Harpellaceae</taxon>
        <taxon>Furculomyces</taxon>
    </lineage>
</organism>
<evidence type="ECO:0000256" key="5">
    <source>
        <dbReference type="SAM" id="MobiDB-lite"/>
    </source>
</evidence>
<keyword evidence="4" id="KW-0539">Nucleus</keyword>
<feature type="compositionally biased region" description="Basic and acidic residues" evidence="5">
    <location>
        <begin position="233"/>
        <end position="260"/>
    </location>
</feature>
<evidence type="ECO:0000256" key="2">
    <source>
        <dbReference type="ARBA" id="ARBA00022478"/>
    </source>
</evidence>
<dbReference type="AlphaFoldDB" id="A0A2T9Z2P2"/>
<accession>A0A2T9Z2P2</accession>
<feature type="region of interest" description="Disordered" evidence="5">
    <location>
        <begin position="88"/>
        <end position="120"/>
    </location>
</feature>
<reference evidence="6 7" key="1">
    <citation type="journal article" date="2018" name="MBio">
        <title>Comparative Genomics Reveals the Core Gene Toolbox for the Fungus-Insect Symbiosis.</title>
        <authorList>
            <person name="Wang Y."/>
            <person name="Stata M."/>
            <person name="Wang W."/>
            <person name="Stajich J.E."/>
            <person name="White M.M."/>
            <person name="Moncalvo J.M."/>
        </authorList>
    </citation>
    <scope>NUCLEOTIDE SEQUENCE [LARGE SCALE GENOMIC DNA]</scope>
    <source>
        <strain evidence="6 7">AUS-77-4</strain>
    </source>
</reference>
<dbReference type="PANTHER" id="PTHR13408">
    <property type="entry name" value="DNA-DIRECTED RNA POLYMERASE III"/>
    <property type="match status" value="1"/>
</dbReference>
<dbReference type="Proteomes" id="UP000245699">
    <property type="component" value="Unassembled WGS sequence"/>
</dbReference>
<proteinExistence type="predicted"/>
<dbReference type="EMBL" id="MBFT01000066">
    <property type="protein sequence ID" value="PVU98839.1"/>
    <property type="molecule type" value="Genomic_DNA"/>
</dbReference>
<evidence type="ECO:0000256" key="1">
    <source>
        <dbReference type="ARBA" id="ARBA00004123"/>
    </source>
</evidence>
<sequence length="344" mass="38066">MGPASIGGGGGGRRRGIGNVRGKEDGGVVWQGKMNQISSDLGFSNRSKWDSKEQEEMLADIFNSDDDTGLSTEDKAKMAPVVLLTDQNDEEISGENNNKNKLLTHNSSGNTDNQESNMDGLHNTSLELDKYGNEIESVAGLFNSEKNYKDLFIIQMPAFLPKFEHNTTNTETDTIQSTTTTLLEDKKIIKSENEASNNEPSFAMDIEEDIKPKIKELESIGKRTAKNISKPNSIDKDKKHPIGDDETKMQSKDASQDKEEEKMVIDEDILQGQIGEVVVHKSGKVYLDYGGIKIELINGIECQFSQQLVALDSEAKQLFSLGAIKNRLVGIPDLEFLFSNIDIE</sequence>
<dbReference type="Pfam" id="PF05132">
    <property type="entry name" value="RNA_pol_Rpc4"/>
    <property type="match status" value="1"/>
</dbReference>
<feature type="compositionally biased region" description="Gly residues" evidence="5">
    <location>
        <begin position="1"/>
        <end position="11"/>
    </location>
</feature>
<gene>
    <name evidence="6" type="ORF">BB559_001242</name>
</gene>